<name>A0ABR7WLS9_9SPHI</name>
<keyword evidence="3" id="KW-0812">Transmembrane</keyword>
<dbReference type="Proteomes" id="UP000606600">
    <property type="component" value="Unassembled WGS sequence"/>
</dbReference>
<dbReference type="SUPFAM" id="SSF49785">
    <property type="entry name" value="Galactose-binding domain-like"/>
    <property type="match status" value="2"/>
</dbReference>
<comment type="subcellular location">
    <subcellularLocation>
        <location evidence="1">Endoplasmic reticulum membrane</location>
        <topology evidence="1">Single-pass type I membrane protein</topology>
    </subcellularLocation>
</comment>
<evidence type="ECO:0000256" key="9">
    <source>
        <dbReference type="ARBA" id="ARBA00023277"/>
    </source>
</evidence>
<feature type="domain" description="Secretion system C-terminal sorting" evidence="11">
    <location>
        <begin position="1208"/>
        <end position="1288"/>
    </location>
</feature>
<dbReference type="EMBL" id="JACWMY010000002">
    <property type="protein sequence ID" value="MBD1363078.1"/>
    <property type="molecule type" value="Genomic_DNA"/>
</dbReference>
<sequence length="1289" mass="138290">MIGKNYKTGTVNMYKAFFMLFFLGIGSKVVGKPLVAKSMAMYNVGSKAIADTCSPISTLDCNAIKVALPFNLNFNAATPGTLNDKTGQGTGFTTVNTYSGTRLSVDGARTYSAVPGYEPSKITLTGGRLQLVANKGIDYLTNNNQINILGVQVAPVKKLQIDAKIVNPYNGTQSQQAGIWFGLNDKTFIKLTIAGNKVELRRELNDISSTAAGTGNPDQRVTAVISGLSSQTVSLRIVVDSLNNTVEGFYSTDNSTFINVGSSYPASSISVADMGITNTAAYTAIYASYRNGTAAVTYTFDDFAVTSLNVPVVPPTQDVNINFQTAAAAVPAGYVADTGLPYDATRKFGWINPNTKQPADLQANMRLRTGTGDVKQLSLVQMQATTSPQVPGTWEYMVTNGQYRVTVSAGDFSYFDSNNQINVEGLPAIADFSQTSANKFRTATAVVQVTDGKLTVDASGGVNSKMNYITFAPVTPVTDNTAPTATARLAGTLKSAGTYDDEVQVFLSSTDAGGSGLESLQYSLNSGSFIDYKAPFILGTAGSYQLAVKATDGNGNTATNSYNFSVIAQSNSGAYMSLKNLDAFPSNERLVFSLIQTPWRRTSPDTTPYNANHDRVKLRINNKGTGKLKVSNLKLSNPVAWKIVSVNTDTLATVPFSITSGNFTDVTIQFVAKDAGTRLKVLNDTLTIASTDSISPVKKVVLCGIWQKEGESTNEPYAQQLINAFGFGTIVGYAQNDGNVDGTTRVSSSSEINADYFVRADASKPVTIVQLAAYHGCCSAVESIKYFNKGSTSNLTIFTHNNLDGQSILPRLIGSSINLARGTFNPTTEFGFRVGTSSTDRTQNVNGLIGIRVLKALDAAGNIIPNAYFLNGDYLGTSYTNYDYQDNIYYIENMRPDSGTVNYSELVSLPNTAFTFDPTVTGSSKTIAVTLKNNGKSYADSTSDPSIQIKSVKITGPNASEFSTPSLATTTVGVEGSKVINVKFSPATIGIKNAVLVVNYNSALAPLRIPLYGIANTANATVNVVKRIKGGTDANVTIGNVVWENDKNYRKGSIKLDMQIAVSPIASTDIDSLYQTYLSAATDLAETRYEIPVTNGNYLIRMHFVENYWTDAGLRVFGINIENQLVLPNFDIFTEVAYRTALVKDFAATVSDGVLTIKFNPTANRVALAALELYQATNVAPPTVMASNKNSLLSEVPDSAALSKKLVVYPNPNLGSQFNLSISNFPKGEQGVITVTDTFGKTVQTQKYITDDYGTAYLQIQFNRVLGRGVYMINVRSNSGAMYSKLLVQ</sequence>
<evidence type="ECO:0000313" key="13">
    <source>
        <dbReference type="Proteomes" id="UP000606600"/>
    </source>
</evidence>
<evidence type="ECO:0000256" key="2">
    <source>
        <dbReference type="ARBA" id="ARBA00009141"/>
    </source>
</evidence>
<evidence type="ECO:0000256" key="8">
    <source>
        <dbReference type="ARBA" id="ARBA00023180"/>
    </source>
</evidence>
<dbReference type="InterPro" id="IPR026444">
    <property type="entry name" value="Secre_tail"/>
</dbReference>
<evidence type="ECO:0000259" key="11">
    <source>
        <dbReference type="Pfam" id="PF18962"/>
    </source>
</evidence>
<dbReference type="RefSeq" id="WP_191187749.1">
    <property type="nucleotide sequence ID" value="NZ_JACWMY010000002.1"/>
</dbReference>
<dbReference type="Gene3D" id="2.60.120.430">
    <property type="entry name" value="Galactose-binding lectin"/>
    <property type="match status" value="2"/>
</dbReference>
<comment type="similarity">
    <text evidence="2">Belongs to the malectin family.</text>
</comment>
<evidence type="ECO:0000259" key="10">
    <source>
        <dbReference type="Pfam" id="PF11721"/>
    </source>
</evidence>
<dbReference type="InterPro" id="IPR008979">
    <property type="entry name" value="Galactose-bd-like_sf"/>
</dbReference>
<evidence type="ECO:0000256" key="6">
    <source>
        <dbReference type="ARBA" id="ARBA00022989"/>
    </source>
</evidence>
<keyword evidence="4" id="KW-0732">Signal</keyword>
<dbReference type="NCBIfam" id="NF047446">
    <property type="entry name" value="barrel_OmpL47"/>
    <property type="match status" value="1"/>
</dbReference>
<feature type="domain" description="Malectin" evidence="10">
    <location>
        <begin position="1027"/>
        <end position="1164"/>
    </location>
</feature>
<dbReference type="PANTHER" id="PTHR13460:SF0">
    <property type="entry name" value="MALECTIN"/>
    <property type="match status" value="1"/>
</dbReference>
<keyword evidence="8" id="KW-0325">Glycoprotein</keyword>
<evidence type="ECO:0000256" key="4">
    <source>
        <dbReference type="ARBA" id="ARBA00022729"/>
    </source>
</evidence>
<dbReference type="Pfam" id="PF18962">
    <property type="entry name" value="Por_Secre_tail"/>
    <property type="match status" value="1"/>
</dbReference>
<organism evidence="12 13">
    <name type="scientific">Mucilaginibacter pankratovii</name>
    <dbReference type="NCBI Taxonomy" id="2772110"/>
    <lineage>
        <taxon>Bacteria</taxon>
        <taxon>Pseudomonadati</taxon>
        <taxon>Bacteroidota</taxon>
        <taxon>Sphingobacteriia</taxon>
        <taxon>Sphingobacteriales</taxon>
        <taxon>Sphingobacteriaceae</taxon>
        <taxon>Mucilaginibacter</taxon>
    </lineage>
</organism>
<dbReference type="InterPro" id="IPR058094">
    <property type="entry name" value="Ig-like_OmpL47-like"/>
</dbReference>
<dbReference type="InterPro" id="IPR013783">
    <property type="entry name" value="Ig-like_fold"/>
</dbReference>
<dbReference type="InterPro" id="IPR013320">
    <property type="entry name" value="ConA-like_dom_sf"/>
</dbReference>
<accession>A0ABR7WLS9</accession>
<evidence type="ECO:0000313" key="12">
    <source>
        <dbReference type="EMBL" id="MBD1363078.1"/>
    </source>
</evidence>
<keyword evidence="7" id="KW-0472">Membrane</keyword>
<dbReference type="InterPro" id="IPR021720">
    <property type="entry name" value="Malectin_dom"/>
</dbReference>
<dbReference type="NCBIfam" id="TIGR04183">
    <property type="entry name" value="Por_Secre_tail"/>
    <property type="match status" value="1"/>
</dbReference>
<dbReference type="Pfam" id="PF11721">
    <property type="entry name" value="Malectin"/>
    <property type="match status" value="1"/>
</dbReference>
<gene>
    <name evidence="12" type="ORF">IDJ77_04575</name>
</gene>
<keyword evidence="9" id="KW-0119">Carbohydrate metabolism</keyword>
<keyword evidence="5" id="KW-0256">Endoplasmic reticulum</keyword>
<dbReference type="SUPFAM" id="SSF49899">
    <property type="entry name" value="Concanavalin A-like lectins/glucanases"/>
    <property type="match status" value="1"/>
</dbReference>
<proteinExistence type="inferred from homology"/>
<reference evidence="12 13" key="1">
    <citation type="submission" date="2020-09" db="EMBL/GenBank/DDBJ databases">
        <title>Novel species of Mucilaginibacter isolated from a glacier on the Tibetan Plateau.</title>
        <authorList>
            <person name="Liu Q."/>
            <person name="Xin Y.-H."/>
        </authorList>
    </citation>
    <scope>NUCLEOTIDE SEQUENCE [LARGE SCALE GENOMIC DNA]</scope>
    <source>
        <strain evidence="12 13">ZT4R22</strain>
    </source>
</reference>
<dbReference type="InterPro" id="IPR039155">
    <property type="entry name" value="MLEC"/>
</dbReference>
<dbReference type="Gene3D" id="2.60.40.10">
    <property type="entry name" value="Immunoglobulins"/>
    <property type="match status" value="2"/>
</dbReference>
<keyword evidence="6" id="KW-1133">Transmembrane helix</keyword>
<dbReference type="PANTHER" id="PTHR13460">
    <property type="match status" value="1"/>
</dbReference>
<keyword evidence="13" id="KW-1185">Reference proteome</keyword>
<comment type="caution">
    <text evidence="12">The sequence shown here is derived from an EMBL/GenBank/DDBJ whole genome shotgun (WGS) entry which is preliminary data.</text>
</comment>
<evidence type="ECO:0000256" key="3">
    <source>
        <dbReference type="ARBA" id="ARBA00022692"/>
    </source>
</evidence>
<evidence type="ECO:0000256" key="7">
    <source>
        <dbReference type="ARBA" id="ARBA00023136"/>
    </source>
</evidence>
<evidence type="ECO:0000256" key="1">
    <source>
        <dbReference type="ARBA" id="ARBA00004115"/>
    </source>
</evidence>
<protein>
    <submittedName>
        <fullName evidence="12">T9SS type A sorting domain-containing protein</fullName>
    </submittedName>
</protein>
<evidence type="ECO:0000256" key="5">
    <source>
        <dbReference type="ARBA" id="ARBA00022824"/>
    </source>
</evidence>
<dbReference type="Gene3D" id="2.60.120.200">
    <property type="match status" value="1"/>
</dbReference>